<reference evidence="1" key="1">
    <citation type="submission" date="2021-11" db="EMBL/GenBank/DDBJ databases">
        <title>Genome sequence.</title>
        <authorList>
            <person name="Sun Q."/>
        </authorList>
    </citation>
    <scope>NUCLEOTIDE SEQUENCE</scope>
    <source>
        <strain evidence="1">JC732</strain>
    </source>
</reference>
<accession>A0A9X1MQD3</accession>
<keyword evidence="2" id="KW-1185">Reference proteome</keyword>
<evidence type="ECO:0000313" key="2">
    <source>
        <dbReference type="Proteomes" id="UP001139103"/>
    </source>
</evidence>
<dbReference type="AlphaFoldDB" id="A0A9X1MQD3"/>
<dbReference type="Proteomes" id="UP001139103">
    <property type="component" value="Unassembled WGS sequence"/>
</dbReference>
<proteinExistence type="predicted"/>
<dbReference type="EMBL" id="JAJKFT010000010">
    <property type="protein sequence ID" value="MCC9630527.1"/>
    <property type="molecule type" value="Genomic_DNA"/>
</dbReference>
<protein>
    <submittedName>
        <fullName evidence="1">Uncharacterized protein</fullName>
    </submittedName>
</protein>
<evidence type="ECO:0000313" key="1">
    <source>
        <dbReference type="EMBL" id="MCC9630527.1"/>
    </source>
</evidence>
<gene>
    <name evidence="1" type="ORF">LOC68_19195</name>
</gene>
<comment type="caution">
    <text evidence="1">The sequence shown here is derived from an EMBL/GenBank/DDBJ whole genome shotgun (WGS) entry which is preliminary data.</text>
</comment>
<dbReference type="RefSeq" id="WP_230221742.1">
    <property type="nucleotide sequence ID" value="NZ_JAJKFT010000010.1"/>
</dbReference>
<sequence length="142" mass="15881">MERMLRHTVTSISGTGVVLGDLKCIFRANQLKVQAIRSCDIGNERWWGSWQRIVVLDSRESSSRALDVLPALKAINGSLPIIVVASEAERAFTLLSIARLDGAEGIWFSESGTAAHLLQLLEEADRKLTRWETHLEQAQRKN</sequence>
<name>A0A9X1MQD3_9BACT</name>
<organism evidence="1 2">
    <name type="scientific">Blastopirellula sediminis</name>
    <dbReference type="NCBI Taxonomy" id="2894196"/>
    <lineage>
        <taxon>Bacteria</taxon>
        <taxon>Pseudomonadati</taxon>
        <taxon>Planctomycetota</taxon>
        <taxon>Planctomycetia</taxon>
        <taxon>Pirellulales</taxon>
        <taxon>Pirellulaceae</taxon>
        <taxon>Blastopirellula</taxon>
    </lineage>
</organism>